<organism evidence="3 4">
    <name type="scientific">Actinomadura violacea</name>
    <dbReference type="NCBI Taxonomy" id="2819934"/>
    <lineage>
        <taxon>Bacteria</taxon>
        <taxon>Bacillati</taxon>
        <taxon>Actinomycetota</taxon>
        <taxon>Actinomycetes</taxon>
        <taxon>Streptosporangiales</taxon>
        <taxon>Thermomonosporaceae</taxon>
        <taxon>Actinomadura</taxon>
    </lineage>
</organism>
<keyword evidence="2" id="KW-0472">Membrane</keyword>
<dbReference type="NCBIfam" id="NF038391">
    <property type="entry name" value="streptophobe"/>
    <property type="match status" value="1"/>
</dbReference>
<proteinExistence type="predicted"/>
<evidence type="ECO:0000313" key="4">
    <source>
        <dbReference type="Proteomes" id="UP000680206"/>
    </source>
</evidence>
<keyword evidence="2" id="KW-0812">Transmembrane</keyword>
<feature type="transmembrane region" description="Helical" evidence="2">
    <location>
        <begin position="258"/>
        <end position="286"/>
    </location>
</feature>
<feature type="transmembrane region" description="Helical" evidence="2">
    <location>
        <begin position="215"/>
        <end position="237"/>
    </location>
</feature>
<evidence type="ECO:0000313" key="3">
    <source>
        <dbReference type="EMBL" id="MBO2465417.1"/>
    </source>
</evidence>
<protein>
    <recommendedName>
        <fullName evidence="5">Integral membrane protein</fullName>
    </recommendedName>
</protein>
<evidence type="ECO:0000256" key="2">
    <source>
        <dbReference type="SAM" id="Phobius"/>
    </source>
</evidence>
<feature type="region of interest" description="Disordered" evidence="1">
    <location>
        <begin position="482"/>
        <end position="513"/>
    </location>
</feature>
<dbReference type="EMBL" id="JAGEPF010000046">
    <property type="protein sequence ID" value="MBO2465417.1"/>
    <property type="molecule type" value="Genomic_DNA"/>
</dbReference>
<feature type="transmembrane region" description="Helical" evidence="2">
    <location>
        <begin position="369"/>
        <end position="390"/>
    </location>
</feature>
<feature type="transmembrane region" description="Helical" evidence="2">
    <location>
        <begin position="454"/>
        <end position="477"/>
    </location>
</feature>
<gene>
    <name evidence="3" type="ORF">J4709_48440</name>
</gene>
<dbReference type="InterPro" id="IPR047724">
    <property type="entry name" value="Streptophobe"/>
</dbReference>
<feature type="transmembrane region" description="Helical" evidence="2">
    <location>
        <begin position="149"/>
        <end position="168"/>
    </location>
</feature>
<sequence>MAARHETSAAPDSLRGCATWRHMTEGVLAAAGALAAMALTAAAAITAMGDPIAPLTRLVPTLVSMAVGGRVTLTGGSGGDPGGAAGMLGGLGLGGASGGMSLGAAGHVAAVPLMLTFVGTVVLGILFFRPLRRRVRATAGQFTARVAGTLLACAFAVPVVASLAHGTAQLPHALTERMGKGGSGRGLGGGGLGKLLGGGGGGGGALSKVDFHTDIVMTTLLGLGWAMAVIAIGCLVARRTRLPRPIEQSRARRCWNPVASALTGVSTALCSLLLFTGLLAAGAAWAGREQAGKAAGGLLLAGPNLLGVLLTSGVGEPWQAGVHREQGQAGGMMGMLGGMGGMGGGSGADGGGGDRMISLPGWSGSGVPLWLIGLLLLTAMLLVAGYLAAGRAPARSLRQDVQAMVGRHMESGLRAAAIVCGSALVMCFLARGTLQIGFRVMGTEMGGMKAALDGAVGISALGAPCAAVLAVCAGSLLQGRRARRRTRRAGHGTGAARRSPRGEKALAGPPARR</sequence>
<evidence type="ECO:0008006" key="5">
    <source>
        <dbReference type="Google" id="ProtNLM"/>
    </source>
</evidence>
<accession>A0ABS3S8U1</accession>
<evidence type="ECO:0000256" key="1">
    <source>
        <dbReference type="SAM" id="MobiDB-lite"/>
    </source>
</evidence>
<dbReference type="Proteomes" id="UP000680206">
    <property type="component" value="Unassembled WGS sequence"/>
</dbReference>
<name>A0ABS3S8U1_9ACTN</name>
<feature type="transmembrane region" description="Helical" evidence="2">
    <location>
        <begin position="411"/>
        <end position="434"/>
    </location>
</feature>
<feature type="transmembrane region" description="Helical" evidence="2">
    <location>
        <begin position="104"/>
        <end position="128"/>
    </location>
</feature>
<dbReference type="RefSeq" id="WP_208252268.1">
    <property type="nucleotide sequence ID" value="NZ_JAGEPF010000046.1"/>
</dbReference>
<reference evidence="3 4" key="1">
    <citation type="submission" date="2021-03" db="EMBL/GenBank/DDBJ databases">
        <title>Actinomadura violae sp. nov., isolated from lichen in Thailand.</title>
        <authorList>
            <person name="Kanchanasin P."/>
            <person name="Saeng-In P."/>
            <person name="Phongsopitanun W."/>
            <person name="Yuki M."/>
            <person name="Kudo T."/>
            <person name="Ohkuma M."/>
            <person name="Tanasupawat S."/>
        </authorList>
    </citation>
    <scope>NUCLEOTIDE SEQUENCE [LARGE SCALE GENOMIC DNA]</scope>
    <source>
        <strain evidence="3 4">LCR2-06</strain>
    </source>
</reference>
<keyword evidence="4" id="KW-1185">Reference proteome</keyword>
<keyword evidence="2" id="KW-1133">Transmembrane helix</keyword>
<feature type="transmembrane region" description="Helical" evidence="2">
    <location>
        <begin position="27"/>
        <end position="48"/>
    </location>
</feature>
<comment type="caution">
    <text evidence="3">The sequence shown here is derived from an EMBL/GenBank/DDBJ whole genome shotgun (WGS) entry which is preliminary data.</text>
</comment>